<accession>A0ABS6Z9I6</accession>
<sequence>MDQSNGPQLEPVRLVAANVVAWRRHGVAGQELRPGTKFFKGGAKEYVADAYWGPGDDRITSVGRERHTGRWIVIDMATRKARRARGFISADHAADVSATLEQYACQYRAETAPYAPHPDRCLCHACLTGESG</sequence>
<dbReference type="EMBL" id="WTFF01000163">
    <property type="protein sequence ID" value="MBW5484418.1"/>
    <property type="molecule type" value="Genomic_DNA"/>
</dbReference>
<comment type="caution">
    <text evidence="1">The sequence shown here is derived from an EMBL/GenBank/DDBJ whole genome shotgun (WGS) entry which is preliminary data.</text>
</comment>
<dbReference type="RefSeq" id="WP_219668898.1">
    <property type="nucleotide sequence ID" value="NZ_WTFF01000163.1"/>
</dbReference>
<dbReference type="Proteomes" id="UP000812013">
    <property type="component" value="Unassembled WGS sequence"/>
</dbReference>
<gene>
    <name evidence="1" type="ORF">GPJ59_21675</name>
</gene>
<keyword evidence="2" id="KW-1185">Reference proteome</keyword>
<reference evidence="1 2" key="1">
    <citation type="submission" date="2019-12" db="EMBL/GenBank/DDBJ databases">
        <title>Genome sequence of Streptomyces bambusae.</title>
        <authorList>
            <person name="Bansal K."/>
            <person name="Choksket S."/>
            <person name="Korpole S."/>
            <person name="Patil P.B."/>
        </authorList>
    </citation>
    <scope>NUCLEOTIDE SEQUENCE [LARGE SCALE GENOMIC DNA]</scope>
    <source>
        <strain evidence="1 2">SK60</strain>
    </source>
</reference>
<protein>
    <submittedName>
        <fullName evidence="1">Uncharacterized protein</fullName>
    </submittedName>
</protein>
<proteinExistence type="predicted"/>
<evidence type="ECO:0000313" key="1">
    <source>
        <dbReference type="EMBL" id="MBW5484418.1"/>
    </source>
</evidence>
<evidence type="ECO:0000313" key="2">
    <source>
        <dbReference type="Proteomes" id="UP000812013"/>
    </source>
</evidence>
<organism evidence="1 2">
    <name type="scientific">Streptomyces bambusae</name>
    <dbReference type="NCBI Taxonomy" id="1550616"/>
    <lineage>
        <taxon>Bacteria</taxon>
        <taxon>Bacillati</taxon>
        <taxon>Actinomycetota</taxon>
        <taxon>Actinomycetes</taxon>
        <taxon>Kitasatosporales</taxon>
        <taxon>Streptomycetaceae</taxon>
        <taxon>Streptomyces</taxon>
    </lineage>
</organism>
<name>A0ABS6Z9I6_9ACTN</name>